<comment type="caution">
    <text evidence="1">The sequence shown here is derived from an EMBL/GenBank/DDBJ whole genome shotgun (WGS) entry which is preliminary data.</text>
</comment>
<reference evidence="1" key="1">
    <citation type="submission" date="2021-02" db="EMBL/GenBank/DDBJ databases">
        <authorList>
            <person name="Dougan E. K."/>
            <person name="Rhodes N."/>
            <person name="Thang M."/>
            <person name="Chan C."/>
        </authorList>
    </citation>
    <scope>NUCLEOTIDE SEQUENCE</scope>
</reference>
<proteinExistence type="predicted"/>
<protein>
    <submittedName>
        <fullName evidence="1">Uncharacterized protein</fullName>
    </submittedName>
</protein>
<gene>
    <name evidence="1" type="ORF">PGLA1383_LOCUS1909</name>
</gene>
<sequence length="335" mass="38573">DCVSIVESMARFATRDNEVILRHLGRERLHPRLLELPGPRIASVCYSYGALGWRHDTVFKEVMTAIIQEQEKLQRARVLGLSAGAQEPLKFRASEVALVAMAMVRLRMYRGNNEWYRWGENYEELLDILEKRLETPGELQQMNARSLACAAFALGRARRGSEELCAALLGRMTQLLESGQVSVGGSASENWFREAPQEELERFMHGLAMMGPTKRKEFLDTQWLREWMCVNYYTLSLPDLIRVNRYLVQIRSFDQPYLETFVPLYCEPENMSQLKKSDIMELTHTYNGAKLKAEDMDEGQHFFWALGKQYQSKHIAGLSESLSVAKRRPAVERQG</sequence>
<dbReference type="Proteomes" id="UP000654075">
    <property type="component" value="Unassembled WGS sequence"/>
</dbReference>
<organism evidence="1 2">
    <name type="scientific">Polarella glacialis</name>
    <name type="common">Dinoflagellate</name>
    <dbReference type="NCBI Taxonomy" id="89957"/>
    <lineage>
        <taxon>Eukaryota</taxon>
        <taxon>Sar</taxon>
        <taxon>Alveolata</taxon>
        <taxon>Dinophyceae</taxon>
        <taxon>Suessiales</taxon>
        <taxon>Suessiaceae</taxon>
        <taxon>Polarella</taxon>
    </lineage>
</organism>
<keyword evidence="2" id="KW-1185">Reference proteome</keyword>
<evidence type="ECO:0000313" key="2">
    <source>
        <dbReference type="Proteomes" id="UP000654075"/>
    </source>
</evidence>
<dbReference type="AlphaFoldDB" id="A0A813DBC9"/>
<accession>A0A813DBC9</accession>
<dbReference type="OMA" id="DIMELTH"/>
<dbReference type="OrthoDB" id="10616581at2759"/>
<evidence type="ECO:0000313" key="1">
    <source>
        <dbReference type="EMBL" id="CAE8582920.1"/>
    </source>
</evidence>
<dbReference type="EMBL" id="CAJNNV010000527">
    <property type="protein sequence ID" value="CAE8582920.1"/>
    <property type="molecule type" value="Genomic_DNA"/>
</dbReference>
<name>A0A813DBC9_POLGL</name>
<feature type="non-terminal residue" evidence="1">
    <location>
        <position position="1"/>
    </location>
</feature>